<dbReference type="AlphaFoldDB" id="K8FE99"/>
<dbReference type="GO" id="GO:0042759">
    <property type="term" value="P:long-chain fatty acid biosynthetic process"/>
    <property type="evidence" value="ECO:0007669"/>
    <property type="project" value="UniProtKB-ARBA"/>
</dbReference>
<keyword evidence="6" id="KW-1133">Transmembrane helix</keyword>
<dbReference type="Proteomes" id="UP000198341">
    <property type="component" value="Chromosome 7"/>
</dbReference>
<keyword evidence="6" id="KW-0472">Membrane</keyword>
<dbReference type="Pfam" id="PF00173">
    <property type="entry name" value="Cyt-b5"/>
    <property type="match status" value="1"/>
</dbReference>
<evidence type="ECO:0000256" key="6">
    <source>
        <dbReference type="SAM" id="Phobius"/>
    </source>
</evidence>
<accession>K8FE99</accession>
<dbReference type="PANTHER" id="PTHR19353">
    <property type="entry name" value="FATTY ACID DESATURASE 2"/>
    <property type="match status" value="1"/>
</dbReference>
<keyword evidence="9" id="KW-1185">Reference proteome</keyword>
<dbReference type="Gene3D" id="3.10.120.10">
    <property type="entry name" value="Cytochrome b5-like heme/steroid binding domain"/>
    <property type="match status" value="1"/>
</dbReference>
<feature type="region of interest" description="Disordered" evidence="5">
    <location>
        <begin position="114"/>
        <end position="158"/>
    </location>
</feature>
<feature type="compositionally biased region" description="Basic and acidic residues" evidence="5">
    <location>
        <begin position="27"/>
        <end position="45"/>
    </location>
</feature>
<protein>
    <recommendedName>
        <fullName evidence="7">Cytochrome b5 heme-binding domain-containing protein</fullName>
    </recommendedName>
</protein>
<dbReference type="EMBL" id="FO082272">
    <property type="protein sequence ID" value="CCO66066.1"/>
    <property type="molecule type" value="Genomic_DNA"/>
</dbReference>
<evidence type="ECO:0000256" key="5">
    <source>
        <dbReference type="SAM" id="MobiDB-lite"/>
    </source>
</evidence>
<dbReference type="InterPro" id="IPR036400">
    <property type="entry name" value="Cyt_B5-like_heme/steroid_sf"/>
</dbReference>
<keyword evidence="2" id="KW-0479">Metal-binding</keyword>
<dbReference type="InterPro" id="IPR005804">
    <property type="entry name" value="FA_desaturase_dom"/>
</dbReference>
<keyword evidence="4" id="KW-0408">Iron</keyword>
<dbReference type="eggNOG" id="KOG4232">
    <property type="taxonomic scope" value="Eukaryota"/>
</dbReference>
<dbReference type="InterPro" id="IPR018506">
    <property type="entry name" value="Cyt_B5_heme-BS"/>
</dbReference>
<feature type="region of interest" description="Disordered" evidence="5">
    <location>
        <begin position="1"/>
        <end position="45"/>
    </location>
</feature>
<dbReference type="RefSeq" id="XP_007511978.1">
    <property type="nucleotide sequence ID" value="XM_007511916.1"/>
</dbReference>
<gene>
    <name evidence="8" type="ORF">Bathy07g01750</name>
</gene>
<evidence type="ECO:0000256" key="3">
    <source>
        <dbReference type="ARBA" id="ARBA00023002"/>
    </source>
</evidence>
<evidence type="ECO:0000256" key="1">
    <source>
        <dbReference type="ARBA" id="ARBA00022617"/>
    </source>
</evidence>
<organism evidence="8 9">
    <name type="scientific">Bathycoccus prasinos</name>
    <dbReference type="NCBI Taxonomy" id="41875"/>
    <lineage>
        <taxon>Eukaryota</taxon>
        <taxon>Viridiplantae</taxon>
        <taxon>Chlorophyta</taxon>
        <taxon>Mamiellophyceae</taxon>
        <taxon>Mamiellales</taxon>
        <taxon>Bathycoccaceae</taxon>
        <taxon>Bathycoccus</taxon>
    </lineage>
</organism>
<dbReference type="STRING" id="41875.K8FE99"/>
<dbReference type="SMART" id="SM01117">
    <property type="entry name" value="Cyt-b5"/>
    <property type="match status" value="1"/>
</dbReference>
<feature type="compositionally biased region" description="Basic and acidic residues" evidence="5">
    <location>
        <begin position="140"/>
        <end position="152"/>
    </location>
</feature>
<dbReference type="FunFam" id="3.10.120.10:FF:000007">
    <property type="entry name" value="Sulfite oxidase, mitochondrial"/>
    <property type="match status" value="1"/>
</dbReference>
<feature type="domain" description="Cytochrome b5 heme-binding" evidence="7">
    <location>
        <begin position="38"/>
        <end position="112"/>
    </location>
</feature>
<dbReference type="GO" id="GO:0016717">
    <property type="term" value="F:oxidoreductase activity, acting on paired donors, with oxidation of a pair of donors resulting in the reduction of molecular oxygen to two molecules of water"/>
    <property type="evidence" value="ECO:0007669"/>
    <property type="project" value="UniProtKB-ARBA"/>
</dbReference>
<evidence type="ECO:0000256" key="2">
    <source>
        <dbReference type="ARBA" id="ARBA00022723"/>
    </source>
</evidence>
<dbReference type="GO" id="GO:0006636">
    <property type="term" value="P:unsaturated fatty acid biosynthetic process"/>
    <property type="evidence" value="ECO:0007669"/>
    <property type="project" value="UniProtKB-ARBA"/>
</dbReference>
<reference evidence="8 9" key="1">
    <citation type="submission" date="2011-10" db="EMBL/GenBank/DDBJ databases">
        <authorList>
            <person name="Genoscope - CEA"/>
        </authorList>
    </citation>
    <scope>NUCLEOTIDE SEQUENCE [LARGE SCALE GENOMIC DNA]</scope>
    <source>
        <strain evidence="8 9">RCC 1105</strain>
    </source>
</reference>
<dbReference type="InterPro" id="IPR001199">
    <property type="entry name" value="Cyt_B5-like_heme/steroid-bd"/>
</dbReference>
<evidence type="ECO:0000313" key="9">
    <source>
        <dbReference type="Proteomes" id="UP000198341"/>
    </source>
</evidence>
<dbReference type="SUPFAM" id="SSF55856">
    <property type="entry name" value="Cytochrome b5-like heme/steroid binding domain"/>
    <property type="match status" value="1"/>
</dbReference>
<keyword evidence="3" id="KW-0560">Oxidoreductase</keyword>
<dbReference type="GO" id="GO:0016020">
    <property type="term" value="C:membrane"/>
    <property type="evidence" value="ECO:0007669"/>
    <property type="project" value="TreeGrafter"/>
</dbReference>
<dbReference type="KEGG" id="bpg:Bathy07g01750"/>
<dbReference type="PANTHER" id="PTHR19353:SF19">
    <property type="entry name" value="DELTA(5) FATTY ACID DESATURASE C-RELATED"/>
    <property type="match status" value="1"/>
</dbReference>
<evidence type="ECO:0000259" key="7">
    <source>
        <dbReference type="PROSITE" id="PS50255"/>
    </source>
</evidence>
<sequence length="528" mass="60357">MTTTTTTTTTERKQNLSRSFPSFAKKKSNETKNDDSNKTSFTRDDVAKHNRSNDCWVIVHDRAYDVTKFVPKHPGGNMIHVNAGGECTALFESYHPLKARKVLEKFYVGDVVGDEEKEEEDERGARRRTTSISTTTTSTKENKQKSKSEMKAPKYRSNGEEDEFHYECKRAAEKYFKENALDPREHPEMWAKSVAILSGVVLFHYLSFFSANVAFFPLACVFAVLHGVCKAEVGVSIQHDANHGAYSKNKKVLHAMQLTLDIVGASSFMWKQQHVVGHHAFTNVEDIDPDIRCDEKNDVRRVNYMQPHAFFHKAQHVYLALMYGLLSFKSCFFDDFSARKNNKIGWVTVPKFERREAVEFWGSKAVWAFYYLYLPFKYSPHNDSYAKLFALWTLTEFTTGWLLAFMFQVAHVTPDVEFFKVDEKTGVISSNKSWAEAQLASSADFAHGSKFWTHFSGGLNYQVIHHLFPGVCHVHYPQLAPLVMDVCKKRGLEYVVYPTFWAALRAHFRHLKNVGGGAFKVPSLHTVG</sequence>
<keyword evidence="6" id="KW-0812">Transmembrane</keyword>
<dbReference type="Pfam" id="PF00487">
    <property type="entry name" value="FA_desaturase"/>
    <property type="match status" value="1"/>
</dbReference>
<dbReference type="InterPro" id="IPR012171">
    <property type="entry name" value="Fatty_acid_desaturase"/>
</dbReference>
<feature type="compositionally biased region" description="Low complexity" evidence="5">
    <location>
        <begin position="130"/>
        <end position="139"/>
    </location>
</feature>
<dbReference type="CDD" id="cd03506">
    <property type="entry name" value="Delta6-FADS-like"/>
    <property type="match status" value="1"/>
</dbReference>
<evidence type="ECO:0000313" key="8">
    <source>
        <dbReference type="EMBL" id="CCO66066.1"/>
    </source>
</evidence>
<proteinExistence type="predicted"/>
<keyword evidence="1" id="KW-0349">Heme</keyword>
<feature type="transmembrane region" description="Helical" evidence="6">
    <location>
        <begin position="194"/>
        <end position="225"/>
    </location>
</feature>
<dbReference type="PROSITE" id="PS50255">
    <property type="entry name" value="CYTOCHROME_B5_2"/>
    <property type="match status" value="1"/>
</dbReference>
<dbReference type="GeneID" id="19014665"/>
<dbReference type="GO" id="GO:0020037">
    <property type="term" value="F:heme binding"/>
    <property type="evidence" value="ECO:0007669"/>
    <property type="project" value="InterPro"/>
</dbReference>
<evidence type="ECO:0000256" key="4">
    <source>
        <dbReference type="ARBA" id="ARBA00023004"/>
    </source>
</evidence>
<dbReference type="PROSITE" id="PS00191">
    <property type="entry name" value="CYTOCHROME_B5_1"/>
    <property type="match status" value="1"/>
</dbReference>
<dbReference type="OrthoDB" id="260091at2759"/>
<dbReference type="PIRSF" id="PIRSF015921">
    <property type="entry name" value="FA_sphinglp_des"/>
    <property type="match status" value="1"/>
</dbReference>
<name>K8FE99_9CHLO</name>
<dbReference type="GO" id="GO:0046872">
    <property type="term" value="F:metal ion binding"/>
    <property type="evidence" value="ECO:0007669"/>
    <property type="project" value="UniProtKB-KW"/>
</dbReference>